<proteinExistence type="predicted"/>
<dbReference type="EMBL" id="BARV01014431">
    <property type="protein sequence ID" value="GAI31753.1"/>
    <property type="molecule type" value="Genomic_DNA"/>
</dbReference>
<feature type="non-terminal residue" evidence="1">
    <location>
        <position position="37"/>
    </location>
</feature>
<name>X1MKD4_9ZZZZ</name>
<evidence type="ECO:0000313" key="1">
    <source>
        <dbReference type="EMBL" id="GAI31753.1"/>
    </source>
</evidence>
<accession>X1MKD4</accession>
<dbReference type="AlphaFoldDB" id="X1MKD4"/>
<comment type="caution">
    <text evidence="1">The sequence shown here is derived from an EMBL/GenBank/DDBJ whole genome shotgun (WGS) entry which is preliminary data.</text>
</comment>
<sequence length="37" mass="4077">MYLLVVNGTEHEIESPGNVCLGFCLFDGSYPAYDKPP</sequence>
<protein>
    <submittedName>
        <fullName evidence="1">Uncharacterized protein</fullName>
    </submittedName>
</protein>
<reference evidence="1" key="1">
    <citation type="journal article" date="2014" name="Front. Microbiol.">
        <title>High frequency of phylogenetically diverse reductive dehalogenase-homologous genes in deep subseafloor sedimentary metagenomes.</title>
        <authorList>
            <person name="Kawai M."/>
            <person name="Futagami T."/>
            <person name="Toyoda A."/>
            <person name="Takaki Y."/>
            <person name="Nishi S."/>
            <person name="Hori S."/>
            <person name="Arai W."/>
            <person name="Tsubouchi T."/>
            <person name="Morono Y."/>
            <person name="Uchiyama I."/>
            <person name="Ito T."/>
            <person name="Fujiyama A."/>
            <person name="Inagaki F."/>
            <person name="Takami H."/>
        </authorList>
    </citation>
    <scope>NUCLEOTIDE SEQUENCE</scope>
    <source>
        <strain evidence="1">Expedition CK06-06</strain>
    </source>
</reference>
<gene>
    <name evidence="1" type="ORF">S06H3_25199</name>
</gene>
<organism evidence="1">
    <name type="scientific">marine sediment metagenome</name>
    <dbReference type="NCBI Taxonomy" id="412755"/>
    <lineage>
        <taxon>unclassified sequences</taxon>
        <taxon>metagenomes</taxon>
        <taxon>ecological metagenomes</taxon>
    </lineage>
</organism>